<dbReference type="Proteomes" id="UP000015104">
    <property type="component" value="Unassembled WGS sequence"/>
</dbReference>
<dbReference type="InterPro" id="IPR036388">
    <property type="entry name" value="WH-like_DNA-bd_sf"/>
</dbReference>
<evidence type="ECO:0000259" key="7">
    <source>
        <dbReference type="PROSITE" id="PS51526"/>
    </source>
</evidence>
<dbReference type="PANTHER" id="PTHR12619">
    <property type="entry name" value="RFX TRANSCRIPTION FACTOR FAMILY"/>
    <property type="match status" value="1"/>
</dbReference>
<dbReference type="Pfam" id="PF25340">
    <property type="entry name" value="BCD_RFX"/>
    <property type="match status" value="1"/>
</dbReference>
<keyword evidence="5" id="KW-0539">Nucleus</keyword>
<dbReference type="HOGENOM" id="CLU_010393_2_1_1"/>
<dbReference type="SUPFAM" id="SSF46785">
    <property type="entry name" value="Winged helix' DNA-binding domain"/>
    <property type="match status" value="1"/>
</dbReference>
<dbReference type="EnsemblMetazoa" id="tetur19g03130.1">
    <property type="protein sequence ID" value="tetur19g03130.1"/>
    <property type="gene ID" value="tetur19g03130"/>
</dbReference>
<dbReference type="InterPro" id="IPR003150">
    <property type="entry name" value="DNA-bd_RFX"/>
</dbReference>
<feature type="region of interest" description="Disordered" evidence="6">
    <location>
        <begin position="219"/>
        <end position="255"/>
    </location>
</feature>
<reference evidence="9" key="1">
    <citation type="submission" date="2011-08" db="EMBL/GenBank/DDBJ databases">
        <authorList>
            <person name="Rombauts S."/>
        </authorList>
    </citation>
    <scope>NUCLEOTIDE SEQUENCE</scope>
    <source>
        <strain evidence="9">London</strain>
    </source>
</reference>
<evidence type="ECO:0000256" key="2">
    <source>
        <dbReference type="ARBA" id="ARBA00023015"/>
    </source>
</evidence>
<protein>
    <recommendedName>
        <fullName evidence="7">RFX-type winged-helix domain-containing protein</fullName>
    </recommendedName>
</protein>
<name>T1KSH2_TETUR</name>
<reference evidence="8" key="2">
    <citation type="submission" date="2015-06" db="UniProtKB">
        <authorList>
            <consortium name="EnsemblMetazoa"/>
        </authorList>
    </citation>
    <scope>IDENTIFICATION</scope>
</reference>
<dbReference type="EMBL" id="CAEY01000425">
    <property type="status" value="NOT_ANNOTATED_CDS"/>
    <property type="molecule type" value="Genomic_DNA"/>
</dbReference>
<keyword evidence="3" id="KW-0238">DNA-binding</keyword>
<dbReference type="GO" id="GO:0005634">
    <property type="term" value="C:nucleus"/>
    <property type="evidence" value="ECO:0007669"/>
    <property type="project" value="UniProtKB-SubCell"/>
</dbReference>
<keyword evidence="9" id="KW-1185">Reference proteome</keyword>
<dbReference type="STRING" id="32264.T1KSH2"/>
<keyword evidence="4" id="KW-0804">Transcription</keyword>
<dbReference type="GO" id="GO:0000981">
    <property type="term" value="F:DNA-binding transcription factor activity, RNA polymerase II-specific"/>
    <property type="evidence" value="ECO:0007669"/>
    <property type="project" value="TreeGrafter"/>
</dbReference>
<evidence type="ECO:0000256" key="3">
    <source>
        <dbReference type="ARBA" id="ARBA00023125"/>
    </source>
</evidence>
<dbReference type="Pfam" id="PF02257">
    <property type="entry name" value="RFX_DNA_binding"/>
    <property type="match status" value="1"/>
</dbReference>
<evidence type="ECO:0000256" key="4">
    <source>
        <dbReference type="ARBA" id="ARBA00023163"/>
    </source>
</evidence>
<evidence type="ECO:0000256" key="5">
    <source>
        <dbReference type="ARBA" id="ARBA00023242"/>
    </source>
</evidence>
<feature type="compositionally biased region" description="Polar residues" evidence="6">
    <location>
        <begin position="222"/>
        <end position="245"/>
    </location>
</feature>
<dbReference type="GO" id="GO:0000978">
    <property type="term" value="F:RNA polymerase II cis-regulatory region sequence-specific DNA binding"/>
    <property type="evidence" value="ECO:0007669"/>
    <property type="project" value="TreeGrafter"/>
</dbReference>
<dbReference type="InterPro" id="IPR036390">
    <property type="entry name" value="WH_DNA-bd_sf"/>
</dbReference>
<dbReference type="PROSITE" id="PS51526">
    <property type="entry name" value="RFX_DBD"/>
    <property type="match status" value="1"/>
</dbReference>
<comment type="subcellular location">
    <subcellularLocation>
        <location evidence="1">Nucleus</location>
    </subcellularLocation>
</comment>
<dbReference type="FunFam" id="1.10.10.10:FF:000017">
    <property type="entry name" value="transcription factor RFX3 isoform X1"/>
    <property type="match status" value="1"/>
</dbReference>
<dbReference type="InterPro" id="IPR057321">
    <property type="entry name" value="RFX1-4/6/8-like_BCD"/>
</dbReference>
<dbReference type="InterPro" id="IPR039779">
    <property type="entry name" value="RFX-like"/>
</dbReference>
<proteinExistence type="predicted"/>
<dbReference type="eggNOG" id="KOG3712">
    <property type="taxonomic scope" value="Eukaryota"/>
</dbReference>
<organism evidence="8 9">
    <name type="scientific">Tetranychus urticae</name>
    <name type="common">Two-spotted spider mite</name>
    <dbReference type="NCBI Taxonomy" id="32264"/>
    <lineage>
        <taxon>Eukaryota</taxon>
        <taxon>Metazoa</taxon>
        <taxon>Ecdysozoa</taxon>
        <taxon>Arthropoda</taxon>
        <taxon>Chelicerata</taxon>
        <taxon>Arachnida</taxon>
        <taxon>Acari</taxon>
        <taxon>Acariformes</taxon>
        <taxon>Trombidiformes</taxon>
        <taxon>Prostigmata</taxon>
        <taxon>Eleutherengona</taxon>
        <taxon>Raphignathae</taxon>
        <taxon>Tetranychoidea</taxon>
        <taxon>Tetranychidae</taxon>
        <taxon>Tetranychus</taxon>
    </lineage>
</organism>
<evidence type="ECO:0000256" key="1">
    <source>
        <dbReference type="ARBA" id="ARBA00004123"/>
    </source>
</evidence>
<evidence type="ECO:0000313" key="9">
    <source>
        <dbReference type="Proteomes" id="UP000015104"/>
    </source>
</evidence>
<keyword evidence="2" id="KW-0805">Transcription regulation</keyword>
<dbReference type="Gene3D" id="1.10.10.10">
    <property type="entry name" value="Winged helix-like DNA-binding domain superfamily/Winged helix DNA-binding domain"/>
    <property type="match status" value="1"/>
</dbReference>
<sequence>MRVLMNLLYQLNAAQGSRFLQQIKPHFFIVAIECTKVTVTLEHRQQDNRMIDPQDTFKKNPEEEDNNLTTIYYTTDPYTSITCFENNSTVIYSQVTGANTGETEGNSGGIAVVASAPIGTVSAPSNFQIQNVRDTDIVHVRWLIENYETAEGISLPRSTLYSHYQTHCQQQGIEPVNAASFGKLIRSVFVGLRTRRLGTRGNSKYHYYGIRVKPGSPLARITDNTSVSSPESGQPSAKRSKTSGSDAGVESIKDNNVVTTNDNHQATLTATSPELLQSYLGDPKSILANVWPEEPIPCNDAETPSALATRFAAAYRKHYEQVINAIGNLNFHLIEGLWKAFWQAESSTKNGISGNSDNECKTNNVNSKAGTPGLTLEQLHQLTSSPGIEAENDQEPLASLSDWILQTDYTLYNSLISALLLPNLLKPIPQQLTQQIRNFAKNIHNWMGAALVGYDQTFVASKLAAVGAFSHTLRRYTSLNHLSSAAQAVLQNQQQIQQMISDLNRVDFKNVQEQASWVCQCDDSIVDQIEISFKSLLQEQNPFDRWGMWCEQVLDTCLRDNDVRSATQFFFKWGFYSSLVMRDLTLRSASSFGSFHLIRLLFDEYIFYLIEHRVAQATGKTPLQVLGEVRMTMAKSKETTNQHSSS</sequence>
<evidence type="ECO:0000313" key="8">
    <source>
        <dbReference type="EnsemblMetazoa" id="tetur19g03130.1"/>
    </source>
</evidence>
<dbReference type="PANTHER" id="PTHR12619:SF33">
    <property type="entry name" value="RFX, ISOFORM H"/>
    <property type="match status" value="1"/>
</dbReference>
<accession>T1KSH2</accession>
<evidence type="ECO:0000256" key="6">
    <source>
        <dbReference type="SAM" id="MobiDB-lite"/>
    </source>
</evidence>
<dbReference type="AlphaFoldDB" id="T1KSH2"/>
<feature type="domain" description="RFX-type winged-helix" evidence="7">
    <location>
        <begin position="139"/>
        <end position="214"/>
    </location>
</feature>